<dbReference type="AlphaFoldDB" id="L8H2D7"/>
<dbReference type="KEGG" id="acan:ACA1_154240"/>
<gene>
    <name evidence="4" type="ORF">ACA1_154240</name>
</gene>
<reference evidence="4 5" key="1">
    <citation type="journal article" date="2013" name="Genome Biol.">
        <title>Genome of Acanthamoeba castellanii highlights extensive lateral gene transfer and early evolution of tyrosine kinase signaling.</title>
        <authorList>
            <person name="Clarke M."/>
            <person name="Lohan A.J."/>
            <person name="Liu B."/>
            <person name="Lagkouvardos I."/>
            <person name="Roy S."/>
            <person name="Zafar N."/>
            <person name="Bertelli C."/>
            <person name="Schilde C."/>
            <person name="Kianianmomeni A."/>
            <person name="Burglin T.R."/>
            <person name="Frech C."/>
            <person name="Turcotte B."/>
            <person name="Kopec K.O."/>
            <person name="Synnott J.M."/>
            <person name="Choo C."/>
            <person name="Paponov I."/>
            <person name="Finkler A."/>
            <person name="Soon Heng Tan C."/>
            <person name="Hutchins A.P."/>
            <person name="Weinmeier T."/>
            <person name="Rattei T."/>
            <person name="Chu J.S."/>
            <person name="Gimenez G."/>
            <person name="Irimia M."/>
            <person name="Rigden D.J."/>
            <person name="Fitzpatrick D.A."/>
            <person name="Lorenzo-Morales J."/>
            <person name="Bateman A."/>
            <person name="Chiu C.H."/>
            <person name="Tang P."/>
            <person name="Hegemann P."/>
            <person name="Fromm H."/>
            <person name="Raoult D."/>
            <person name="Greub G."/>
            <person name="Miranda-Saavedra D."/>
            <person name="Chen N."/>
            <person name="Nash P."/>
            <person name="Ginger M.L."/>
            <person name="Horn M."/>
            <person name="Schaap P."/>
            <person name="Caler L."/>
            <person name="Loftus B."/>
        </authorList>
    </citation>
    <scope>NUCLEOTIDE SEQUENCE [LARGE SCALE GENOMIC DNA]</scope>
    <source>
        <strain evidence="4 5">Neff</strain>
    </source>
</reference>
<dbReference type="InterPro" id="IPR001810">
    <property type="entry name" value="F-box_dom"/>
</dbReference>
<dbReference type="Gene3D" id="1.10.238.10">
    <property type="entry name" value="EF-hand"/>
    <property type="match status" value="1"/>
</dbReference>
<dbReference type="GO" id="GO:0005509">
    <property type="term" value="F:calcium ion binding"/>
    <property type="evidence" value="ECO:0007669"/>
    <property type="project" value="InterPro"/>
</dbReference>
<dbReference type="CDD" id="cd00173">
    <property type="entry name" value="SH2"/>
    <property type="match status" value="1"/>
</dbReference>
<name>L8H2D7_ACACF</name>
<evidence type="ECO:0000313" key="4">
    <source>
        <dbReference type="EMBL" id="ELR18541.1"/>
    </source>
</evidence>
<dbReference type="CDD" id="cd09917">
    <property type="entry name" value="F-box_SF"/>
    <property type="match status" value="1"/>
</dbReference>
<dbReference type="SUPFAM" id="SSF81383">
    <property type="entry name" value="F-box domain"/>
    <property type="match status" value="1"/>
</dbReference>
<keyword evidence="5" id="KW-1185">Reference proteome</keyword>
<dbReference type="OrthoDB" id="33677at2759"/>
<evidence type="ECO:0000313" key="5">
    <source>
        <dbReference type="Proteomes" id="UP000011083"/>
    </source>
</evidence>
<dbReference type="Pfam" id="PF02761">
    <property type="entry name" value="Cbl_N2"/>
    <property type="match status" value="1"/>
</dbReference>
<dbReference type="InterPro" id="IPR036047">
    <property type="entry name" value="F-box-like_dom_sf"/>
</dbReference>
<evidence type="ECO:0000259" key="2">
    <source>
        <dbReference type="Pfam" id="PF02761"/>
    </source>
</evidence>
<evidence type="ECO:0000259" key="3">
    <source>
        <dbReference type="Pfam" id="PF12937"/>
    </source>
</evidence>
<protein>
    <submittedName>
        <fullName evidence="4">Fbox domain containing protein</fullName>
    </submittedName>
</protein>
<evidence type="ECO:0000256" key="1">
    <source>
        <dbReference type="SAM" id="MobiDB-lite"/>
    </source>
</evidence>
<organism evidence="4 5">
    <name type="scientific">Acanthamoeba castellanii (strain ATCC 30010 / Neff)</name>
    <dbReference type="NCBI Taxonomy" id="1257118"/>
    <lineage>
        <taxon>Eukaryota</taxon>
        <taxon>Amoebozoa</taxon>
        <taxon>Discosea</taxon>
        <taxon>Longamoebia</taxon>
        <taxon>Centramoebida</taxon>
        <taxon>Acanthamoebidae</taxon>
        <taxon>Acanthamoeba</taxon>
    </lineage>
</organism>
<dbReference type="Proteomes" id="UP000011083">
    <property type="component" value="Unassembled WGS sequence"/>
</dbReference>
<feature type="region of interest" description="Disordered" evidence="1">
    <location>
        <begin position="128"/>
        <end position="148"/>
    </location>
</feature>
<accession>L8H2D7</accession>
<dbReference type="Pfam" id="PF12937">
    <property type="entry name" value="F-box-like"/>
    <property type="match status" value="1"/>
</dbReference>
<feature type="domain" description="Adaptor protein Cbl EF hand-like" evidence="2">
    <location>
        <begin position="250"/>
        <end position="331"/>
    </location>
</feature>
<dbReference type="RefSeq" id="XP_004340580.1">
    <property type="nucleotide sequence ID" value="XM_004340532.1"/>
</dbReference>
<dbReference type="VEuPathDB" id="AmoebaDB:ACA1_154240"/>
<dbReference type="GeneID" id="14919408"/>
<proteinExistence type="predicted"/>
<feature type="domain" description="F-box" evidence="3">
    <location>
        <begin position="63"/>
        <end position="96"/>
    </location>
</feature>
<dbReference type="SUPFAM" id="SSF47473">
    <property type="entry name" value="EF-hand"/>
    <property type="match status" value="1"/>
</dbReference>
<sequence>MDVKVPYATAGADEEVARQHYVRLPTPPQSLLARATEEAREEVKDGGGAQTTLPASGGLHLFLPDEITLHVFGFLDARSLCLASQTCLRWYTVAHDCNGLGPALIHRKQLQAVNHQVALCRAQQQGGGGGAKAVTPPVAGSPVTPPRVDAKGQPMSLELLEAYVTAKQSELRSNVLDARPELAHLLSILTGQLNETLAALREIAEVKKTMNENFDIFELTLRRYHFQFVEMFPLATDTKKKREPISLIIEDPTARALWDQHVGKAVYLCDFEEFFQNVVLKAYGSTDHLEEMRYCMAYFLNFPRDNTVTVYKWHILTRLFGPWDSFFDNIKLYVMGQGFLGLINRIRAEELLRAAPDQLLIRFSRTIPWALSLTEPMREQKAFSYRTKGSSSSTNEAIGKFLTELRKSNPGLRLMPFKLNGKAVYEKGTVSGYCDEANTYISRS</sequence>
<dbReference type="EMBL" id="KB007951">
    <property type="protein sequence ID" value="ELR18541.1"/>
    <property type="molecule type" value="Genomic_DNA"/>
</dbReference>
<dbReference type="InterPro" id="IPR014741">
    <property type="entry name" value="Adaptor_Cbl_EF_hand-like"/>
</dbReference>
<dbReference type="InterPro" id="IPR011992">
    <property type="entry name" value="EF-hand-dom_pair"/>
</dbReference>
<dbReference type="Gene3D" id="1.20.1280.50">
    <property type="match status" value="1"/>
</dbReference>